<reference evidence="1 2" key="1">
    <citation type="journal article" date="2015" name="Stand. Genomic Sci.">
        <title>Genomic Encyclopedia of Bacterial and Archaeal Type Strains, Phase III: the genomes of soil and plant-associated and newly described type strains.</title>
        <authorList>
            <person name="Whitman W.B."/>
            <person name="Woyke T."/>
            <person name="Klenk H.P."/>
            <person name="Zhou Y."/>
            <person name="Lilburn T.G."/>
            <person name="Beck B.J."/>
            <person name="De Vos P."/>
            <person name="Vandamme P."/>
            <person name="Eisen J.A."/>
            <person name="Garrity G."/>
            <person name="Hugenholtz P."/>
            <person name="Kyrpides N.C."/>
        </authorList>
    </citation>
    <scope>NUCLEOTIDE SEQUENCE [LARGE SCALE GENOMIC DNA]</scope>
    <source>
        <strain evidence="1 2">CGMCC 1.2546</strain>
    </source>
</reference>
<name>A0A562MGG5_9HYPH</name>
<dbReference type="Proteomes" id="UP000317122">
    <property type="component" value="Unassembled WGS sequence"/>
</dbReference>
<proteinExistence type="predicted"/>
<evidence type="ECO:0000313" key="2">
    <source>
        <dbReference type="Proteomes" id="UP000317122"/>
    </source>
</evidence>
<dbReference type="Gene3D" id="3.30.420.10">
    <property type="entry name" value="Ribonuclease H-like superfamily/Ribonuclease H"/>
    <property type="match status" value="1"/>
</dbReference>
<dbReference type="GO" id="GO:0003676">
    <property type="term" value="F:nucleic acid binding"/>
    <property type="evidence" value="ECO:0007669"/>
    <property type="project" value="InterPro"/>
</dbReference>
<dbReference type="InterPro" id="IPR036397">
    <property type="entry name" value="RNaseH_sf"/>
</dbReference>
<dbReference type="EMBL" id="VLKT01000087">
    <property type="protein sequence ID" value="TWI19027.1"/>
    <property type="molecule type" value="Genomic_DNA"/>
</dbReference>
<keyword evidence="2" id="KW-1185">Reference proteome</keyword>
<sequence length="229" mass="24775">MEAVDGAGIFVGRAYLTILTDVFSRCILGFCLSLEKPSVLSDAPCLAHATCPKEEWMAAALTGQCSADHADSLRTQPRSSRGGRFSAAARNTVSASDIVTAAASIRVVWSSVSWASSMPCSPWTQDRPDDRWPTVTNIHLRKCLPELADLERCVALAVVDHNLQKNAKTPGGAPGASKAAAADRRMVAREWPIIFSTMCVAISMETLEWIAFIRALQRQCSPFPYFTGA</sequence>
<accession>A0A562MGG5</accession>
<protein>
    <submittedName>
        <fullName evidence="1">Putative transposase</fullName>
    </submittedName>
</protein>
<organism evidence="1 2">
    <name type="scientific">Mesorhizobium tianshanense</name>
    <dbReference type="NCBI Taxonomy" id="39844"/>
    <lineage>
        <taxon>Bacteria</taxon>
        <taxon>Pseudomonadati</taxon>
        <taxon>Pseudomonadota</taxon>
        <taxon>Alphaproteobacteria</taxon>
        <taxon>Hyphomicrobiales</taxon>
        <taxon>Phyllobacteriaceae</taxon>
        <taxon>Mesorhizobium</taxon>
    </lineage>
</organism>
<gene>
    <name evidence="1" type="ORF">IQ26_07203</name>
</gene>
<dbReference type="RefSeq" id="WP_407660288.1">
    <property type="nucleotide sequence ID" value="NZ_BSPF01000089.1"/>
</dbReference>
<evidence type="ECO:0000313" key="1">
    <source>
        <dbReference type="EMBL" id="TWI19027.1"/>
    </source>
</evidence>
<comment type="caution">
    <text evidence="1">The sequence shown here is derived from an EMBL/GenBank/DDBJ whole genome shotgun (WGS) entry which is preliminary data.</text>
</comment>
<dbReference type="AlphaFoldDB" id="A0A562MGG5"/>